<evidence type="ECO:0000313" key="2">
    <source>
        <dbReference type="Proteomes" id="UP000732298"/>
    </source>
</evidence>
<dbReference type="AlphaFoldDB" id="A0A8T3YJP0"/>
<proteinExistence type="predicted"/>
<name>A0A8T3YJP0_9ARCH</name>
<protein>
    <submittedName>
        <fullName evidence="1">Uncharacterized protein</fullName>
    </submittedName>
</protein>
<dbReference type="Proteomes" id="UP000732298">
    <property type="component" value="Unassembled WGS sequence"/>
</dbReference>
<comment type="caution">
    <text evidence="1">The sequence shown here is derived from an EMBL/GenBank/DDBJ whole genome shotgun (WGS) entry which is preliminary data.</text>
</comment>
<reference evidence="1" key="1">
    <citation type="submission" date="2020-07" db="EMBL/GenBank/DDBJ databases">
        <title>Huge and variable diversity of episymbiotic CPR bacteria and DPANN archaea in groundwater ecosystems.</title>
        <authorList>
            <person name="He C.Y."/>
            <person name="Keren R."/>
            <person name="Whittaker M."/>
            <person name="Farag I.F."/>
            <person name="Doudna J."/>
            <person name="Cate J.H.D."/>
            <person name="Banfield J.F."/>
        </authorList>
    </citation>
    <scope>NUCLEOTIDE SEQUENCE</scope>
    <source>
        <strain evidence="1">NC_groundwater_1296_Ag_S-0.2um_52_80</strain>
    </source>
</reference>
<gene>
    <name evidence="1" type="ORF">HY544_00010</name>
</gene>
<organism evidence="1 2">
    <name type="scientific">Candidatus Iainarchaeum sp</name>
    <dbReference type="NCBI Taxonomy" id="3101447"/>
    <lineage>
        <taxon>Archaea</taxon>
        <taxon>Candidatus Iainarchaeota</taxon>
        <taxon>Candidatus Iainarchaeia</taxon>
        <taxon>Candidatus Iainarchaeales</taxon>
        <taxon>Candidatus Iainarchaeaceae</taxon>
        <taxon>Candidatus Iainarchaeum</taxon>
    </lineage>
</organism>
<dbReference type="EMBL" id="JACQPB010000001">
    <property type="protein sequence ID" value="MBI4209880.1"/>
    <property type="molecule type" value="Genomic_DNA"/>
</dbReference>
<evidence type="ECO:0000313" key="1">
    <source>
        <dbReference type="EMBL" id="MBI4209880.1"/>
    </source>
</evidence>
<accession>A0A8T3YJP0</accession>
<sequence>MDNEKKQAVMRSVRRRLDAGASVEEIKGALSDIGVSQGEAERIIADTMKAFSESEKVAMSRETIAKIGKMIDVLKAQGKLDAGTPFRTYIPKLRKGGKAKVREIIADSPLRKSDTGPMR</sequence>